<evidence type="ECO:0000256" key="1">
    <source>
        <dbReference type="ARBA" id="ARBA00002910"/>
    </source>
</evidence>
<comment type="subcellular location">
    <subcellularLocation>
        <location evidence="3">Endoplasmic reticulum</location>
    </subcellularLocation>
    <subcellularLocation>
        <location evidence="2">Golgi apparatus</location>
        <location evidence="2">cis-Golgi network</location>
    </subcellularLocation>
</comment>
<evidence type="ECO:0000256" key="2">
    <source>
        <dbReference type="ARBA" id="ARBA00004222"/>
    </source>
</evidence>
<keyword evidence="5" id="KW-0813">Transport</keyword>
<dbReference type="InterPro" id="IPR007194">
    <property type="entry name" value="TRAPP_component"/>
</dbReference>
<dbReference type="SUPFAM" id="SSF111126">
    <property type="entry name" value="Ligand-binding domain in the NO signalling and Golgi transport"/>
    <property type="match status" value="1"/>
</dbReference>
<dbReference type="InterPro" id="IPR016696">
    <property type="entry name" value="TRAPP-I_su5"/>
</dbReference>
<dbReference type="PANTHER" id="PTHR20902">
    <property type="entry name" value="41-2 PROTEIN ANTIGEN-RELATED"/>
    <property type="match status" value="1"/>
</dbReference>
<dbReference type="InterPro" id="IPR024096">
    <property type="entry name" value="NO_sig/Golgi_transp_ligand-bd"/>
</dbReference>
<keyword evidence="8" id="KW-0333">Golgi apparatus</keyword>
<comment type="function">
    <text evidence="1">May play a role in vesicular transport from endoplasmic reticulum to Golgi.</text>
</comment>
<dbReference type="FunFam" id="3.30.1380.20:FF:000005">
    <property type="entry name" value="Trafficking protein particle complex subunit 5"/>
    <property type="match status" value="1"/>
</dbReference>
<gene>
    <name evidence="10" type="ORF">JTE90_023292</name>
</gene>
<keyword evidence="6" id="KW-0256">Endoplasmic reticulum</keyword>
<dbReference type="PANTHER" id="PTHR20902:SF0">
    <property type="entry name" value="TRAFFICKING PROTEIN PARTICLE COMPLEX SUBUNIT 5"/>
    <property type="match status" value="1"/>
</dbReference>
<evidence type="ECO:0000256" key="9">
    <source>
        <dbReference type="ARBA" id="ARBA00068379"/>
    </source>
</evidence>
<reference evidence="10 11" key="1">
    <citation type="journal article" date="2022" name="Nat. Ecol. Evol.">
        <title>A masculinizing supergene underlies an exaggerated male reproductive morph in a spider.</title>
        <authorList>
            <person name="Hendrickx F."/>
            <person name="De Corte Z."/>
            <person name="Sonet G."/>
            <person name="Van Belleghem S.M."/>
            <person name="Kostlbacher S."/>
            <person name="Vangestel C."/>
        </authorList>
    </citation>
    <scope>NUCLEOTIDE SEQUENCE [LARGE SCALE GENOMIC DNA]</scope>
    <source>
        <strain evidence="10">W744_W776</strain>
    </source>
</reference>
<keyword evidence="11" id="KW-1185">Reference proteome</keyword>
<evidence type="ECO:0000256" key="3">
    <source>
        <dbReference type="ARBA" id="ARBA00004240"/>
    </source>
</evidence>
<dbReference type="Proteomes" id="UP000827092">
    <property type="component" value="Unassembled WGS sequence"/>
</dbReference>
<accession>A0AAV6UPG3</accession>
<protein>
    <recommendedName>
        <fullName evidence="9">Trafficking protein particle complex subunit 5</fullName>
    </recommendedName>
</protein>
<evidence type="ECO:0000313" key="10">
    <source>
        <dbReference type="EMBL" id="KAG8185593.1"/>
    </source>
</evidence>
<dbReference type="CDD" id="cd14943">
    <property type="entry name" value="TRAPPC5_Trs31"/>
    <property type="match status" value="1"/>
</dbReference>
<evidence type="ECO:0000256" key="6">
    <source>
        <dbReference type="ARBA" id="ARBA00022824"/>
    </source>
</evidence>
<evidence type="ECO:0000313" key="11">
    <source>
        <dbReference type="Proteomes" id="UP000827092"/>
    </source>
</evidence>
<evidence type="ECO:0000256" key="4">
    <source>
        <dbReference type="ARBA" id="ARBA00006218"/>
    </source>
</evidence>
<dbReference type="EMBL" id="JAFNEN010000330">
    <property type="protein sequence ID" value="KAG8185593.1"/>
    <property type="molecule type" value="Genomic_DNA"/>
</dbReference>
<proteinExistence type="inferred from homology"/>
<sequence length="424" mass="49070">MEMRKRFNKRMSSIMRPKVSILDKPLSKGRSEINVSTFALLFSEMVQYCQNRVLSVPELQTKLAEMGYHVGQRMVDTLFVRERNFKRETKLLNILIFIKTTLWKTLFGKEADKLEHANDDKRTYFIIEAEPLVNKYISIPKDKGSLNCAAFIAGIIEATLVACNFPAKVTAHWHKGTTFKILFDQSVVNREQALDGNGRVRKFITNADMKTDVVPYYDGLNELEFWEDIVGRKQVQLIGKRYYSESLTDITSNIDPQKENLVEVLSINEDSKIEIIRDNIDWSIVDGMQGDFAHKFPRNVAKKQTVCERLLQQFAHSNESPNKETTMGFVEADKKDSIVEPFESVGNLPGPFEEISNEFKQSLEKALSIDVLSFLKELLQLKEDHFETILPQDIKRDERNMPTEYLDQNNDTDVRKFIFKLDEE</sequence>
<dbReference type="GO" id="GO:0005783">
    <property type="term" value="C:endoplasmic reticulum"/>
    <property type="evidence" value="ECO:0007669"/>
    <property type="project" value="UniProtKB-SubCell"/>
</dbReference>
<dbReference type="GO" id="GO:0006888">
    <property type="term" value="P:endoplasmic reticulum to Golgi vesicle-mediated transport"/>
    <property type="evidence" value="ECO:0007669"/>
    <property type="project" value="TreeGrafter"/>
</dbReference>
<comment type="caution">
    <text evidence="10">The sequence shown here is derived from an EMBL/GenBank/DDBJ whole genome shotgun (WGS) entry which is preliminary data.</text>
</comment>
<organism evidence="10 11">
    <name type="scientific">Oedothorax gibbosus</name>
    <dbReference type="NCBI Taxonomy" id="931172"/>
    <lineage>
        <taxon>Eukaryota</taxon>
        <taxon>Metazoa</taxon>
        <taxon>Ecdysozoa</taxon>
        <taxon>Arthropoda</taxon>
        <taxon>Chelicerata</taxon>
        <taxon>Arachnida</taxon>
        <taxon>Araneae</taxon>
        <taxon>Araneomorphae</taxon>
        <taxon>Entelegynae</taxon>
        <taxon>Araneoidea</taxon>
        <taxon>Linyphiidae</taxon>
        <taxon>Erigoninae</taxon>
        <taxon>Oedothorax</taxon>
    </lineage>
</organism>
<dbReference type="GO" id="GO:1990071">
    <property type="term" value="C:TRAPPII protein complex"/>
    <property type="evidence" value="ECO:0007669"/>
    <property type="project" value="TreeGrafter"/>
</dbReference>
<evidence type="ECO:0000256" key="8">
    <source>
        <dbReference type="ARBA" id="ARBA00023034"/>
    </source>
</evidence>
<keyword evidence="7" id="KW-0931">ER-Golgi transport</keyword>
<dbReference type="AlphaFoldDB" id="A0AAV6UPG3"/>
<dbReference type="GO" id="GO:1990072">
    <property type="term" value="C:TRAPPIII protein complex"/>
    <property type="evidence" value="ECO:0007669"/>
    <property type="project" value="TreeGrafter"/>
</dbReference>
<dbReference type="Gene3D" id="3.30.1380.20">
    <property type="entry name" value="Trafficking protein particle complex subunit 3"/>
    <property type="match status" value="1"/>
</dbReference>
<evidence type="ECO:0000256" key="5">
    <source>
        <dbReference type="ARBA" id="ARBA00022448"/>
    </source>
</evidence>
<dbReference type="Pfam" id="PF04051">
    <property type="entry name" value="TRAPP"/>
    <property type="match status" value="1"/>
</dbReference>
<name>A0AAV6UPG3_9ARAC</name>
<comment type="similarity">
    <text evidence="4">Belongs to the TRAPP small subunits family. BET3 subfamily.</text>
</comment>
<evidence type="ECO:0000256" key="7">
    <source>
        <dbReference type="ARBA" id="ARBA00022892"/>
    </source>
</evidence>
<dbReference type="GO" id="GO:1990070">
    <property type="term" value="C:TRAPPI protein complex"/>
    <property type="evidence" value="ECO:0007669"/>
    <property type="project" value="TreeGrafter"/>
</dbReference>